<proteinExistence type="predicted"/>
<organism evidence="2 3">
    <name type="scientific">Fraxinus pennsylvanica</name>
    <dbReference type="NCBI Taxonomy" id="56036"/>
    <lineage>
        <taxon>Eukaryota</taxon>
        <taxon>Viridiplantae</taxon>
        <taxon>Streptophyta</taxon>
        <taxon>Embryophyta</taxon>
        <taxon>Tracheophyta</taxon>
        <taxon>Spermatophyta</taxon>
        <taxon>Magnoliopsida</taxon>
        <taxon>eudicotyledons</taxon>
        <taxon>Gunneridae</taxon>
        <taxon>Pentapetalae</taxon>
        <taxon>asterids</taxon>
        <taxon>lamiids</taxon>
        <taxon>Lamiales</taxon>
        <taxon>Oleaceae</taxon>
        <taxon>Oleeae</taxon>
        <taxon>Fraxinus</taxon>
    </lineage>
</organism>
<reference evidence="2" key="1">
    <citation type="submission" date="2023-05" db="EMBL/GenBank/DDBJ databases">
        <authorList>
            <person name="Huff M."/>
        </authorList>
    </citation>
    <scope>NUCLEOTIDE SEQUENCE</scope>
</reference>
<keyword evidence="1" id="KW-1133">Transmembrane helix</keyword>
<sequence>MPKHDQHKELNLMMNRQNDDTAVSEEVYNIIPLDNFSADHPCRRFPQVRLAIAALHAVGDLRPPQFLSWNPDSDLLDWLGLHFVTFSQRDPGGQLVIGCRKATTTSDMQVVSSVISLLAVSVFSFSILLVVLNSLFHTLSSRIPKDLPFHMVVLPEKRQNSSTSSAKEK</sequence>
<gene>
    <name evidence="2" type="ORF">FPE_LOCUS35061</name>
</gene>
<evidence type="ECO:0000256" key="1">
    <source>
        <dbReference type="SAM" id="Phobius"/>
    </source>
</evidence>
<accession>A0AAD2EGV1</accession>
<dbReference type="Proteomes" id="UP000834106">
    <property type="component" value="Chromosome 23"/>
</dbReference>
<keyword evidence="1" id="KW-0812">Transmembrane</keyword>
<dbReference type="EMBL" id="OU503058">
    <property type="protein sequence ID" value="CAI9787631.1"/>
    <property type="molecule type" value="Genomic_DNA"/>
</dbReference>
<feature type="transmembrane region" description="Helical" evidence="1">
    <location>
        <begin position="110"/>
        <end position="132"/>
    </location>
</feature>
<keyword evidence="3" id="KW-1185">Reference proteome</keyword>
<evidence type="ECO:0000313" key="3">
    <source>
        <dbReference type="Proteomes" id="UP000834106"/>
    </source>
</evidence>
<protein>
    <submittedName>
        <fullName evidence="2">Uncharacterized protein</fullName>
    </submittedName>
</protein>
<keyword evidence="1" id="KW-0472">Membrane</keyword>
<evidence type="ECO:0000313" key="2">
    <source>
        <dbReference type="EMBL" id="CAI9787631.1"/>
    </source>
</evidence>
<dbReference type="AlphaFoldDB" id="A0AAD2EGV1"/>
<name>A0AAD2EGV1_9LAMI</name>